<dbReference type="RefSeq" id="WP_256132285.1">
    <property type="nucleotide sequence ID" value="NZ_JANFXK010000010.1"/>
</dbReference>
<evidence type="ECO:0000313" key="11">
    <source>
        <dbReference type="Proteomes" id="UP001524502"/>
    </source>
</evidence>
<comment type="function">
    <text evidence="5">May play the central regulatory role in sporulation. It may be an element of the effector pathway responsible for the activation of sporulation genes in response to nutritional stress. Spo0A may act in concert with spo0H (a sigma factor) to control the expression of some genes that are critical to the sporulation process.</text>
</comment>
<keyword evidence="4" id="KW-0804">Transcription</keyword>
<evidence type="ECO:0000256" key="3">
    <source>
        <dbReference type="ARBA" id="ARBA00023125"/>
    </source>
</evidence>
<keyword evidence="3 7" id="KW-0238">DNA-binding</keyword>
<feature type="domain" description="Response regulatory" evidence="8">
    <location>
        <begin position="3"/>
        <end position="116"/>
    </location>
</feature>
<evidence type="ECO:0000259" key="9">
    <source>
        <dbReference type="PROSITE" id="PS51755"/>
    </source>
</evidence>
<dbReference type="InterPro" id="IPR001789">
    <property type="entry name" value="Sig_transdc_resp-reg_receiver"/>
</dbReference>
<feature type="modified residue" description="4-aspartylphosphate" evidence="6">
    <location>
        <position position="52"/>
    </location>
</feature>
<gene>
    <name evidence="10" type="ORF">NE619_10180</name>
</gene>
<keyword evidence="2" id="KW-0805">Transcription regulation</keyword>
<evidence type="ECO:0000313" key="10">
    <source>
        <dbReference type="EMBL" id="MCQ4637093.1"/>
    </source>
</evidence>
<evidence type="ECO:0000259" key="8">
    <source>
        <dbReference type="PROSITE" id="PS50110"/>
    </source>
</evidence>
<comment type="caution">
    <text evidence="10">The sequence shown here is derived from an EMBL/GenBank/DDBJ whole genome shotgun (WGS) entry which is preliminary data.</text>
</comment>
<dbReference type="Proteomes" id="UP001524502">
    <property type="component" value="Unassembled WGS sequence"/>
</dbReference>
<evidence type="ECO:0000256" key="2">
    <source>
        <dbReference type="ARBA" id="ARBA00023015"/>
    </source>
</evidence>
<dbReference type="SMART" id="SM00448">
    <property type="entry name" value="REC"/>
    <property type="match status" value="1"/>
</dbReference>
<dbReference type="Pfam" id="PF00486">
    <property type="entry name" value="Trans_reg_C"/>
    <property type="match status" value="1"/>
</dbReference>
<protein>
    <recommendedName>
        <fullName evidence="1">Stage 0 sporulation protein A homolog</fullName>
    </recommendedName>
</protein>
<evidence type="ECO:0000256" key="6">
    <source>
        <dbReference type="PROSITE-ProRule" id="PRU00169"/>
    </source>
</evidence>
<proteinExistence type="predicted"/>
<evidence type="ECO:0000256" key="1">
    <source>
        <dbReference type="ARBA" id="ARBA00018672"/>
    </source>
</evidence>
<dbReference type="PANTHER" id="PTHR48111:SF43">
    <property type="entry name" value="STAGE 0 SPORULATION PROTEIN A HOMOLOG"/>
    <property type="match status" value="1"/>
</dbReference>
<name>A0ABT1RPG9_9FIRM</name>
<dbReference type="InterPro" id="IPR001867">
    <property type="entry name" value="OmpR/PhoB-type_DNA-bd"/>
</dbReference>
<evidence type="ECO:0000256" key="4">
    <source>
        <dbReference type="ARBA" id="ARBA00023163"/>
    </source>
</evidence>
<dbReference type="SMART" id="SM00862">
    <property type="entry name" value="Trans_reg_C"/>
    <property type="match status" value="1"/>
</dbReference>
<dbReference type="PROSITE" id="PS50110">
    <property type="entry name" value="RESPONSE_REGULATORY"/>
    <property type="match status" value="1"/>
</dbReference>
<dbReference type="InterPro" id="IPR036388">
    <property type="entry name" value="WH-like_DNA-bd_sf"/>
</dbReference>
<reference evidence="10 11" key="1">
    <citation type="submission" date="2022-06" db="EMBL/GenBank/DDBJ databases">
        <title>Isolation of gut microbiota from human fecal samples.</title>
        <authorList>
            <person name="Pamer E.G."/>
            <person name="Barat B."/>
            <person name="Waligurski E."/>
            <person name="Medina S."/>
            <person name="Paddock L."/>
            <person name="Mostad J."/>
        </authorList>
    </citation>
    <scope>NUCLEOTIDE SEQUENCE [LARGE SCALE GENOMIC DNA]</scope>
    <source>
        <strain evidence="10 11">SL.3.17</strain>
    </source>
</reference>
<keyword evidence="11" id="KW-1185">Reference proteome</keyword>
<dbReference type="Gene3D" id="6.10.250.690">
    <property type="match status" value="1"/>
</dbReference>
<sequence length="221" mass="25254">MERILIVEDEEKIREELRTALEKKGYTCTLIEEFEDAAGQIVREAPDLVLLDLNLPVQDGFYICQEVRKQLDVPIIVVTSSSSDMDELMSLNLGADDYITKPFNMHILLAHISTVLHRAYGRKATVTLTHKGLTLDVLKGRISYQGRETDLTKNELGILRMLMENAGQIISRTDLICHLWEMEEFVEDSTLTVNINRLRRKLADIGLEDYLLTKRGLGYMV</sequence>
<keyword evidence="6" id="KW-0597">Phosphoprotein</keyword>
<dbReference type="SUPFAM" id="SSF46894">
    <property type="entry name" value="C-terminal effector domain of the bipartite response regulators"/>
    <property type="match status" value="1"/>
</dbReference>
<dbReference type="EMBL" id="JANFXK010000010">
    <property type="protein sequence ID" value="MCQ4637093.1"/>
    <property type="molecule type" value="Genomic_DNA"/>
</dbReference>
<dbReference type="InterPro" id="IPR011006">
    <property type="entry name" value="CheY-like_superfamily"/>
</dbReference>
<dbReference type="Gene3D" id="3.40.50.2300">
    <property type="match status" value="1"/>
</dbReference>
<feature type="DNA-binding region" description="OmpR/PhoB-type" evidence="7">
    <location>
        <begin position="125"/>
        <end position="221"/>
    </location>
</feature>
<evidence type="ECO:0000256" key="7">
    <source>
        <dbReference type="PROSITE-ProRule" id="PRU01091"/>
    </source>
</evidence>
<dbReference type="PROSITE" id="PS51755">
    <property type="entry name" value="OMPR_PHOB"/>
    <property type="match status" value="1"/>
</dbReference>
<evidence type="ECO:0000256" key="5">
    <source>
        <dbReference type="ARBA" id="ARBA00024867"/>
    </source>
</evidence>
<dbReference type="InterPro" id="IPR039420">
    <property type="entry name" value="WalR-like"/>
</dbReference>
<organism evidence="10 11">
    <name type="scientific">Anaerovorax odorimutans</name>
    <dbReference type="NCBI Taxonomy" id="109327"/>
    <lineage>
        <taxon>Bacteria</taxon>
        <taxon>Bacillati</taxon>
        <taxon>Bacillota</taxon>
        <taxon>Clostridia</taxon>
        <taxon>Peptostreptococcales</taxon>
        <taxon>Anaerovoracaceae</taxon>
        <taxon>Anaerovorax</taxon>
    </lineage>
</organism>
<dbReference type="Gene3D" id="1.10.10.10">
    <property type="entry name" value="Winged helix-like DNA-binding domain superfamily/Winged helix DNA-binding domain"/>
    <property type="match status" value="1"/>
</dbReference>
<dbReference type="SUPFAM" id="SSF52172">
    <property type="entry name" value="CheY-like"/>
    <property type="match status" value="1"/>
</dbReference>
<feature type="domain" description="OmpR/PhoB-type" evidence="9">
    <location>
        <begin position="125"/>
        <end position="221"/>
    </location>
</feature>
<dbReference type="PANTHER" id="PTHR48111">
    <property type="entry name" value="REGULATOR OF RPOS"/>
    <property type="match status" value="1"/>
</dbReference>
<dbReference type="CDD" id="cd00383">
    <property type="entry name" value="trans_reg_C"/>
    <property type="match status" value="1"/>
</dbReference>
<dbReference type="InterPro" id="IPR016032">
    <property type="entry name" value="Sig_transdc_resp-reg_C-effctor"/>
</dbReference>
<dbReference type="Pfam" id="PF00072">
    <property type="entry name" value="Response_reg"/>
    <property type="match status" value="1"/>
</dbReference>
<accession>A0ABT1RPG9</accession>